<accession>X1A9K1</accession>
<name>X1A9K1_9ZZZZ</name>
<dbReference type="SUPFAM" id="SSF53335">
    <property type="entry name" value="S-adenosyl-L-methionine-dependent methyltransferases"/>
    <property type="match status" value="1"/>
</dbReference>
<feature type="non-terminal residue" evidence="2">
    <location>
        <position position="229"/>
    </location>
</feature>
<dbReference type="GO" id="GO:0008757">
    <property type="term" value="F:S-adenosylmethionine-dependent methyltransferase activity"/>
    <property type="evidence" value="ECO:0007669"/>
    <property type="project" value="InterPro"/>
</dbReference>
<reference evidence="2" key="1">
    <citation type="journal article" date="2014" name="Front. Microbiol.">
        <title>High frequency of phylogenetically diverse reductive dehalogenase-homologous genes in deep subseafloor sedimentary metagenomes.</title>
        <authorList>
            <person name="Kawai M."/>
            <person name="Futagami T."/>
            <person name="Toyoda A."/>
            <person name="Takaki Y."/>
            <person name="Nishi S."/>
            <person name="Hori S."/>
            <person name="Arai W."/>
            <person name="Tsubouchi T."/>
            <person name="Morono Y."/>
            <person name="Uchiyama I."/>
            <person name="Ito T."/>
            <person name="Fujiyama A."/>
            <person name="Inagaki F."/>
            <person name="Takami H."/>
        </authorList>
    </citation>
    <scope>NUCLEOTIDE SEQUENCE</scope>
    <source>
        <strain evidence="2">Expedition CK06-06</strain>
    </source>
</reference>
<evidence type="ECO:0000259" key="1">
    <source>
        <dbReference type="Pfam" id="PF08241"/>
    </source>
</evidence>
<gene>
    <name evidence="2" type="ORF">S01H4_31268</name>
</gene>
<dbReference type="EMBL" id="BART01016227">
    <property type="protein sequence ID" value="GAG79065.1"/>
    <property type="molecule type" value="Genomic_DNA"/>
</dbReference>
<dbReference type="PANTHER" id="PTHR43591:SF24">
    <property type="entry name" value="2-METHOXY-6-POLYPRENYL-1,4-BENZOQUINOL METHYLASE, MITOCHONDRIAL"/>
    <property type="match status" value="1"/>
</dbReference>
<protein>
    <recommendedName>
        <fullName evidence="1">Methyltransferase type 11 domain-containing protein</fullName>
    </recommendedName>
</protein>
<dbReference type="Pfam" id="PF08241">
    <property type="entry name" value="Methyltransf_11"/>
    <property type="match status" value="1"/>
</dbReference>
<dbReference type="Gene3D" id="3.40.50.150">
    <property type="entry name" value="Vaccinia Virus protein VP39"/>
    <property type="match status" value="1"/>
</dbReference>
<organism evidence="2">
    <name type="scientific">marine sediment metagenome</name>
    <dbReference type="NCBI Taxonomy" id="412755"/>
    <lineage>
        <taxon>unclassified sequences</taxon>
        <taxon>metagenomes</taxon>
        <taxon>ecological metagenomes</taxon>
    </lineage>
</organism>
<evidence type="ECO:0000313" key="2">
    <source>
        <dbReference type="EMBL" id="GAG79065.1"/>
    </source>
</evidence>
<dbReference type="CDD" id="cd02440">
    <property type="entry name" value="AdoMet_MTases"/>
    <property type="match status" value="1"/>
</dbReference>
<comment type="caution">
    <text evidence="2">The sequence shown here is derived from an EMBL/GenBank/DDBJ whole genome shotgun (WGS) entry which is preliminary data.</text>
</comment>
<dbReference type="InterPro" id="IPR013216">
    <property type="entry name" value="Methyltransf_11"/>
</dbReference>
<sequence>MIILFLIIFGLPRKKNGRSPTIEGLDSPEVAKAFDKMSDILPFRILRKRIISRIRKLNPSGRLIDAGCGPGNLIVQLAKEFPTLELIGVDISNEILERAKIRATHHEKMIEFKEGTVENLPFPNEYTDFIISTLSLHHWINPDRAFQEIYRVLKKEGIALIFDFRRDSRKFYYGFLTFVTKIISPKALKSVNEPIGSLKSSYTPLEVQKLLSKEQIKDITIKPMLAWMF</sequence>
<dbReference type="InterPro" id="IPR029063">
    <property type="entry name" value="SAM-dependent_MTases_sf"/>
</dbReference>
<proteinExistence type="predicted"/>
<feature type="domain" description="Methyltransferase type 11" evidence="1">
    <location>
        <begin position="65"/>
        <end position="161"/>
    </location>
</feature>
<dbReference type="PANTHER" id="PTHR43591">
    <property type="entry name" value="METHYLTRANSFERASE"/>
    <property type="match status" value="1"/>
</dbReference>
<dbReference type="AlphaFoldDB" id="X1A9K1"/>